<dbReference type="Gene3D" id="3.30.2010.20">
    <property type="match status" value="1"/>
</dbReference>
<dbReference type="HOGENOM" id="CLU_118049_0_0_11"/>
<keyword evidence="3" id="KW-1185">Reference proteome</keyword>
<evidence type="ECO:0000256" key="1">
    <source>
        <dbReference type="SAM" id="MobiDB-lite"/>
    </source>
</evidence>
<name>N0DZY6_9MICO</name>
<evidence type="ECO:0000313" key="2">
    <source>
        <dbReference type="EMBL" id="CCH70137.1"/>
    </source>
</evidence>
<reference evidence="2 3" key="1">
    <citation type="journal article" date="2013" name="ISME J.">
        <title>A metabolic model for members of the genus Tetrasphaera involved in enhanced biological phosphorus removal.</title>
        <authorList>
            <person name="Kristiansen R."/>
            <person name="Nguyen H.T.T."/>
            <person name="Saunders A.M."/>
            <person name="Nielsen J.L."/>
            <person name="Wimmer R."/>
            <person name="Le V.Q."/>
            <person name="McIlroy S.J."/>
            <person name="Petrovski S."/>
            <person name="Seviour R.J."/>
            <person name="Calteau A."/>
            <person name="Nielsen K.L."/>
            <person name="Nielsen P.H."/>
        </authorList>
    </citation>
    <scope>NUCLEOTIDE SEQUENCE [LARGE SCALE GENOMIC DNA]</scope>
    <source>
        <strain evidence="2 3">Lp2</strain>
    </source>
</reference>
<evidence type="ECO:0008006" key="4">
    <source>
        <dbReference type="Google" id="ProtNLM"/>
    </source>
</evidence>
<accession>N0DZY6</accession>
<feature type="region of interest" description="Disordered" evidence="1">
    <location>
        <begin position="1"/>
        <end position="36"/>
    </location>
</feature>
<protein>
    <recommendedName>
        <fullName evidence="4">Peptidase</fullName>
    </recommendedName>
</protein>
<comment type="caution">
    <text evidence="2">The sequence shown here is derived from an EMBL/GenBank/DDBJ whole genome shotgun (WGS) entry which is preliminary data.</text>
</comment>
<dbReference type="STRING" id="1193181.BN10_520038"/>
<dbReference type="AlphaFoldDB" id="N0DZY6"/>
<dbReference type="InterPro" id="IPR010428">
    <property type="entry name" value="Zincin_1"/>
</dbReference>
<organism evidence="2 3">
    <name type="scientific">Phycicoccus elongatus Lp2</name>
    <dbReference type="NCBI Taxonomy" id="1193181"/>
    <lineage>
        <taxon>Bacteria</taxon>
        <taxon>Bacillati</taxon>
        <taxon>Actinomycetota</taxon>
        <taxon>Actinomycetes</taxon>
        <taxon>Micrococcales</taxon>
        <taxon>Intrasporangiaceae</taxon>
        <taxon>Phycicoccus</taxon>
    </lineage>
</organism>
<dbReference type="Pfam" id="PF06262">
    <property type="entry name" value="Zincin_1"/>
    <property type="match status" value="1"/>
</dbReference>
<dbReference type="SUPFAM" id="SSF55486">
    <property type="entry name" value="Metalloproteases ('zincins'), catalytic domain"/>
    <property type="match status" value="1"/>
</dbReference>
<dbReference type="EMBL" id="CAIZ01000122">
    <property type="protein sequence ID" value="CCH70137.1"/>
    <property type="molecule type" value="Genomic_DNA"/>
</dbReference>
<dbReference type="RefSeq" id="WP_010849993.1">
    <property type="nucleotide sequence ID" value="NZ_HF570956.1"/>
</dbReference>
<dbReference type="eggNOG" id="COG3824">
    <property type="taxonomic scope" value="Bacteria"/>
</dbReference>
<dbReference type="Proteomes" id="UP000013167">
    <property type="component" value="Unassembled WGS sequence"/>
</dbReference>
<sequence length="141" mass="15422">MTTTPPASPAGRSRPARDRRGRGLRGPLAWPPVPTMTTRRDRFDDLVLAAAERARPWLGSRHGDISFAVEEVPPDDPAAWEVRATSLGRLVGTRSERRIVIYRRPVEARAGSQSEVAALIRDVVAEQVALVLGVPPDEISL</sequence>
<dbReference type="InterPro" id="IPR038555">
    <property type="entry name" value="Zincin_1_sf"/>
</dbReference>
<proteinExistence type="predicted"/>
<dbReference type="CDD" id="cd12954">
    <property type="entry name" value="MMP_TTHA0227_like_1"/>
    <property type="match status" value="1"/>
</dbReference>
<gene>
    <name evidence="2" type="ORF">BN10_520038</name>
</gene>
<evidence type="ECO:0000313" key="3">
    <source>
        <dbReference type="Proteomes" id="UP000013167"/>
    </source>
</evidence>